<dbReference type="Proteomes" id="UP000186868">
    <property type="component" value="Unassembled WGS sequence"/>
</dbReference>
<reference evidence="1 2" key="1">
    <citation type="submission" date="2016-11" db="EMBL/GenBank/DDBJ databases">
        <title>Draft Genome Sequences of Nine Cyanobacterial Strains from Diverse Habitats.</title>
        <authorList>
            <person name="Zhu T."/>
            <person name="Hou S."/>
            <person name="Lu X."/>
            <person name="Hess W.R."/>
        </authorList>
    </citation>
    <scope>NUCLEOTIDE SEQUENCE [LARGE SCALE GENOMIC DNA]</scope>
    <source>
        <strain evidence="1 2">NIES-593</strain>
    </source>
</reference>
<sequence length="184" mass="20608">MNSPDWQTRDRFLELRSPWLTLIGEHLQEPQQGQILEYWRVEKADSVIILPIQSHQLILPPPTYRPGLGKATLDFPGGRLPEGEQPIAVVPTILQRELGVIAEEIAQITPLNGQGWAVNSSFSNQKLYGFIADLHSTAKIPANFIGGTYPITNLGVESLLKSLTCLQCRALLLEWWLTRSRSLS</sequence>
<dbReference type="RefSeq" id="WP_073600540.1">
    <property type="nucleotide sequence ID" value="NZ_MRCB01000021.1"/>
</dbReference>
<protein>
    <submittedName>
        <fullName evidence="1">NUDIX hydrolase</fullName>
    </submittedName>
</protein>
<dbReference type="OrthoDB" id="453003at2"/>
<organism evidence="1 2">
    <name type="scientific">Hydrococcus rivularis NIES-593</name>
    <dbReference type="NCBI Taxonomy" id="1921803"/>
    <lineage>
        <taxon>Bacteria</taxon>
        <taxon>Bacillati</taxon>
        <taxon>Cyanobacteriota</taxon>
        <taxon>Cyanophyceae</taxon>
        <taxon>Pleurocapsales</taxon>
        <taxon>Hydrococcaceae</taxon>
        <taxon>Hydrococcus</taxon>
    </lineage>
</organism>
<dbReference type="Gene3D" id="3.90.79.10">
    <property type="entry name" value="Nucleoside Triphosphate Pyrophosphohydrolase"/>
    <property type="match status" value="1"/>
</dbReference>
<dbReference type="SUPFAM" id="SSF55811">
    <property type="entry name" value="Nudix"/>
    <property type="match status" value="1"/>
</dbReference>
<dbReference type="AlphaFoldDB" id="A0A1U7HCL6"/>
<evidence type="ECO:0000313" key="2">
    <source>
        <dbReference type="Proteomes" id="UP000186868"/>
    </source>
</evidence>
<gene>
    <name evidence="1" type="ORF">NIES593_16020</name>
</gene>
<dbReference type="STRING" id="1921803.NIES593_16020"/>
<proteinExistence type="predicted"/>
<comment type="caution">
    <text evidence="1">The sequence shown here is derived from an EMBL/GenBank/DDBJ whole genome shotgun (WGS) entry which is preliminary data.</text>
</comment>
<keyword evidence="1" id="KW-0378">Hydrolase</keyword>
<evidence type="ECO:0000313" key="1">
    <source>
        <dbReference type="EMBL" id="OKH21304.1"/>
    </source>
</evidence>
<keyword evidence="2" id="KW-1185">Reference proteome</keyword>
<name>A0A1U7HCL6_9CYAN</name>
<dbReference type="InterPro" id="IPR015797">
    <property type="entry name" value="NUDIX_hydrolase-like_dom_sf"/>
</dbReference>
<dbReference type="GO" id="GO:0016787">
    <property type="term" value="F:hydrolase activity"/>
    <property type="evidence" value="ECO:0007669"/>
    <property type="project" value="UniProtKB-KW"/>
</dbReference>
<accession>A0A1U7HCL6</accession>
<dbReference type="EMBL" id="MRCB01000021">
    <property type="protein sequence ID" value="OKH21304.1"/>
    <property type="molecule type" value="Genomic_DNA"/>
</dbReference>